<keyword evidence="13" id="KW-1185">Reference proteome</keyword>
<dbReference type="GO" id="GO:0005886">
    <property type="term" value="C:plasma membrane"/>
    <property type="evidence" value="ECO:0007669"/>
    <property type="project" value="UniProtKB-SubCell"/>
</dbReference>
<evidence type="ECO:0000256" key="5">
    <source>
        <dbReference type="ARBA" id="ARBA00022692"/>
    </source>
</evidence>
<feature type="transmembrane region" description="Helical" evidence="9">
    <location>
        <begin position="50"/>
        <end position="69"/>
    </location>
</feature>
<dbReference type="HAMAP" id="MF_00911">
    <property type="entry name" value="FtsQ_subfam"/>
    <property type="match status" value="1"/>
</dbReference>
<keyword evidence="2 9" id="KW-1003">Cell membrane</keyword>
<dbReference type="GO" id="GO:0043093">
    <property type="term" value="P:FtsZ-dependent cytokinesis"/>
    <property type="evidence" value="ECO:0007669"/>
    <property type="project" value="UniProtKB-UniRule"/>
</dbReference>
<protein>
    <recommendedName>
        <fullName evidence="9">Cell division protein FtsQ</fullName>
    </recommendedName>
</protein>
<comment type="function">
    <text evidence="9">Essential cell division protein.</text>
</comment>
<dbReference type="Gene3D" id="3.40.50.11690">
    <property type="entry name" value="Cell division protein FtsQ/DivIB"/>
    <property type="match status" value="1"/>
</dbReference>
<dbReference type="AlphaFoldDB" id="A0A0U1NJ54"/>
<sequence length="309" mass="34393">MQQIGKRPILRARTSNTAQPEASAPRRDPAPSKWAYRYHRLRLRPGYRNFVRLGLPLCVAALVAGIYFAQSDNRAKTVAAWQQARAQLETRPEFMVNVMAIDGASDATAAAIREVLPVDLPVSSFDLDLEAMRQTVESLDAVKTASLAVRTGNLLQIDVYERVPAVVWRHHEGMELRDDAGHRVAAVEDRNAYPHLPLIAGMGAQDQVAEALQVIAAAAPIADRVQGLVRMGERRWDVVLQTGQRIMLPVDAPVTALERVVILDRAQDILNRDVMAVDMRLSYRPTVRLGEAAREDIRKINEIEFGGQR</sequence>
<keyword evidence="5 9" id="KW-0812">Transmembrane</keyword>
<dbReference type="STRING" id="282199.GCA_001049735_00604"/>
<dbReference type="Proteomes" id="UP000048949">
    <property type="component" value="Unassembled WGS sequence"/>
</dbReference>
<feature type="domain" description="POTRA" evidence="11">
    <location>
        <begin position="94"/>
        <end position="162"/>
    </location>
</feature>
<evidence type="ECO:0000259" key="11">
    <source>
        <dbReference type="PROSITE" id="PS51779"/>
    </source>
</evidence>
<evidence type="ECO:0000313" key="12">
    <source>
        <dbReference type="EMBL" id="CRK74569.1"/>
    </source>
</evidence>
<dbReference type="InterPro" id="IPR005548">
    <property type="entry name" value="Cell_div_FtsQ/DivIB_C"/>
</dbReference>
<evidence type="ECO:0000256" key="7">
    <source>
        <dbReference type="ARBA" id="ARBA00023136"/>
    </source>
</evidence>
<dbReference type="PANTHER" id="PTHR35851:SF1">
    <property type="entry name" value="CELL DIVISION PROTEIN FTSQ"/>
    <property type="match status" value="1"/>
</dbReference>
<evidence type="ECO:0000256" key="6">
    <source>
        <dbReference type="ARBA" id="ARBA00022989"/>
    </source>
</evidence>
<reference evidence="12 13" key="1">
    <citation type="submission" date="2015-04" db="EMBL/GenBank/DDBJ databases">
        <authorList>
            <person name="Syromyatnikov M.Y."/>
            <person name="Popov V.N."/>
        </authorList>
    </citation>
    <scope>NUCLEOTIDE SEQUENCE [LARGE SCALE GENOMIC DNA]</scope>
    <source>
        <strain evidence="12 13">CECT 5292</strain>
    </source>
</reference>
<proteinExistence type="inferred from homology"/>
<dbReference type="RefSeq" id="WP_177193411.1">
    <property type="nucleotide sequence ID" value="NZ_CBFHGK010000001.1"/>
</dbReference>
<evidence type="ECO:0000256" key="4">
    <source>
        <dbReference type="ARBA" id="ARBA00022618"/>
    </source>
</evidence>
<evidence type="ECO:0000256" key="3">
    <source>
        <dbReference type="ARBA" id="ARBA00022519"/>
    </source>
</evidence>
<keyword evidence="3 9" id="KW-0997">Cell inner membrane</keyword>
<evidence type="ECO:0000256" key="10">
    <source>
        <dbReference type="SAM" id="MobiDB-lite"/>
    </source>
</evidence>
<dbReference type="PANTHER" id="PTHR35851">
    <property type="entry name" value="CELL DIVISION PROTEIN FTSQ"/>
    <property type="match status" value="1"/>
</dbReference>
<feature type="region of interest" description="Disordered" evidence="10">
    <location>
        <begin position="1"/>
        <end position="30"/>
    </location>
</feature>
<dbReference type="GO" id="GO:0032153">
    <property type="term" value="C:cell division site"/>
    <property type="evidence" value="ECO:0007669"/>
    <property type="project" value="UniProtKB-UniRule"/>
</dbReference>
<keyword evidence="8 9" id="KW-0131">Cell cycle</keyword>
<dbReference type="InterPro" id="IPR045335">
    <property type="entry name" value="FtsQ_C_sf"/>
</dbReference>
<keyword evidence="6 9" id="KW-1133">Transmembrane helix</keyword>
<comment type="similarity">
    <text evidence="9">Belongs to the FtsQ/DivIB family. FtsQ subfamily.</text>
</comment>
<dbReference type="Pfam" id="PF03799">
    <property type="entry name" value="FtsQ_DivIB_C"/>
    <property type="match status" value="1"/>
</dbReference>
<gene>
    <name evidence="9" type="primary">ftsQ</name>
    <name evidence="12" type="ORF">NIG5292_00604</name>
</gene>
<dbReference type="PROSITE" id="PS51779">
    <property type="entry name" value="POTRA"/>
    <property type="match status" value="1"/>
</dbReference>
<organism evidence="12 13">
    <name type="scientific">Nereida ignava</name>
    <dbReference type="NCBI Taxonomy" id="282199"/>
    <lineage>
        <taxon>Bacteria</taxon>
        <taxon>Pseudomonadati</taxon>
        <taxon>Pseudomonadota</taxon>
        <taxon>Alphaproteobacteria</taxon>
        <taxon>Rhodobacterales</taxon>
        <taxon>Roseobacteraceae</taxon>
        <taxon>Nereida</taxon>
    </lineage>
</organism>
<evidence type="ECO:0000256" key="8">
    <source>
        <dbReference type="ARBA" id="ARBA00023306"/>
    </source>
</evidence>
<evidence type="ECO:0000313" key="13">
    <source>
        <dbReference type="Proteomes" id="UP000048949"/>
    </source>
</evidence>
<name>A0A0U1NJ54_9RHOB</name>
<accession>A0A0U1NJ54</accession>
<dbReference type="GO" id="GO:0090529">
    <property type="term" value="P:cell septum assembly"/>
    <property type="evidence" value="ECO:0007669"/>
    <property type="project" value="InterPro"/>
</dbReference>
<keyword evidence="7 9" id="KW-0472">Membrane</keyword>
<evidence type="ECO:0000256" key="2">
    <source>
        <dbReference type="ARBA" id="ARBA00022475"/>
    </source>
</evidence>
<dbReference type="InterPro" id="IPR034746">
    <property type="entry name" value="POTRA"/>
</dbReference>
<evidence type="ECO:0000256" key="9">
    <source>
        <dbReference type="HAMAP-Rule" id="MF_00911"/>
    </source>
</evidence>
<keyword evidence="4 9" id="KW-0132">Cell division</keyword>
<dbReference type="EMBL" id="CVQV01000003">
    <property type="protein sequence ID" value="CRK74569.1"/>
    <property type="molecule type" value="Genomic_DNA"/>
</dbReference>
<evidence type="ECO:0000256" key="1">
    <source>
        <dbReference type="ARBA" id="ARBA00004370"/>
    </source>
</evidence>
<comment type="subcellular location">
    <subcellularLocation>
        <location evidence="9">Cell inner membrane</location>
        <topology evidence="9">Single-pass type II membrane protein</topology>
    </subcellularLocation>
    <subcellularLocation>
        <location evidence="1">Membrane</location>
    </subcellularLocation>
    <text evidence="9">Localizes to the division septum.</text>
</comment>
<dbReference type="InterPro" id="IPR026579">
    <property type="entry name" value="FtsQ"/>
</dbReference>